<proteinExistence type="inferred from homology"/>
<evidence type="ECO:0000256" key="1">
    <source>
        <dbReference type="ARBA" id="ARBA00004123"/>
    </source>
</evidence>
<dbReference type="InterPro" id="IPR037353">
    <property type="entry name" value="ASH2"/>
</dbReference>
<feature type="region of interest" description="Disordered" evidence="4">
    <location>
        <begin position="111"/>
        <end position="178"/>
    </location>
</feature>
<protein>
    <recommendedName>
        <fullName evidence="5">B30.2/SPRY domain-containing protein</fullName>
    </recommendedName>
</protein>
<comment type="similarity">
    <text evidence="3">Belongs to the cclA family.</text>
</comment>
<dbReference type="SUPFAM" id="SSF49899">
    <property type="entry name" value="Concanavalin A-like lectins/glucanases"/>
    <property type="match status" value="1"/>
</dbReference>
<dbReference type="PROSITE" id="PS50188">
    <property type="entry name" value="B302_SPRY"/>
    <property type="match status" value="1"/>
</dbReference>
<sequence length="552" mass="62225">MAQWYPEQYYFNKKEIIPYVDKHWDSICTERIRTPTWWATLGSCLYSSKETFVARDERQRSAASDFCLADANLWHIRPIQAATKPVQIPRMTKQRMRSDSDQRAIASTASTLLHQSTSSSSSASLAITSPPSQSSQSQSQSLQLPSSPALRSGRDGSNVKWRSATPTPSPGSASPVLGVKTVPTVFSSTSTDHPCNRFGFKYMPCEQSCLPLVAYQQADNVLGGCTISIADKSSYVSVAKDGLTVTTDRGFRMCRANVGVKEGNWYWEAVIQRANGSSGAQGPHVRVGWARREACLNGPVGYDAYGYGYRDLTGDKLFCSRPSPYGEPFATGDVIGLYISLPPRTHFKSPARKRIPIAYKDHLWFEEKDFRQSKEYEAMADPFRSTDKPLDPPPRTIPKSHITVYKNGVCQGVMFEDLFDFEDFGSLPDIIMARRNKRRKKQKKETVNGIRMRMEEDEFDGVRAQQWTEDPPLEDDGTLGYYPAVSVFQGGMVTCNFGPDFQYPPSPTTTKGELWKPMSQRYDEYMAEECVWDLLDEVSRSSRKKETPRQNR</sequence>
<keyword evidence="2" id="KW-0539">Nucleus</keyword>
<name>A0ABR3AWN3_PHYBL</name>
<feature type="compositionally biased region" description="Low complexity" evidence="4">
    <location>
        <begin position="111"/>
        <end position="148"/>
    </location>
</feature>
<comment type="subcellular location">
    <subcellularLocation>
        <location evidence="1">Nucleus</location>
    </subcellularLocation>
</comment>
<evidence type="ECO:0000256" key="3">
    <source>
        <dbReference type="ARBA" id="ARBA00038149"/>
    </source>
</evidence>
<dbReference type="InterPro" id="IPR003877">
    <property type="entry name" value="SPRY_dom"/>
</dbReference>
<dbReference type="InterPro" id="IPR053835">
    <property type="entry name" value="ASH2L-like_WH"/>
</dbReference>
<dbReference type="PANTHER" id="PTHR10598">
    <property type="entry name" value="SET1/ASH2 HISTONE METHYLTRANSFERASE COMPLEX SUBUNIT ASH2"/>
    <property type="match status" value="1"/>
</dbReference>
<dbReference type="Proteomes" id="UP001448207">
    <property type="component" value="Unassembled WGS sequence"/>
</dbReference>
<evidence type="ECO:0000313" key="6">
    <source>
        <dbReference type="EMBL" id="KAL0084342.1"/>
    </source>
</evidence>
<evidence type="ECO:0000256" key="4">
    <source>
        <dbReference type="SAM" id="MobiDB-lite"/>
    </source>
</evidence>
<dbReference type="Gene3D" id="3.90.980.20">
    <property type="match status" value="1"/>
</dbReference>
<dbReference type="EMBL" id="JBCLYO010000012">
    <property type="protein sequence ID" value="KAL0084342.1"/>
    <property type="molecule type" value="Genomic_DNA"/>
</dbReference>
<dbReference type="Pfam" id="PF21198">
    <property type="entry name" value="ASH2L-like_WH"/>
    <property type="match status" value="1"/>
</dbReference>
<comment type="caution">
    <text evidence="6">The sequence shown here is derived from an EMBL/GenBank/DDBJ whole genome shotgun (WGS) entry which is preliminary data.</text>
</comment>
<keyword evidence="7" id="KW-1185">Reference proteome</keyword>
<feature type="domain" description="B30.2/SPRY" evidence="5">
    <location>
        <begin position="205"/>
        <end position="402"/>
    </location>
</feature>
<gene>
    <name evidence="6" type="ORF">J3Q64DRAFT_1129944</name>
</gene>
<dbReference type="Gene3D" id="2.60.120.920">
    <property type="match status" value="1"/>
</dbReference>
<dbReference type="CDD" id="cd12872">
    <property type="entry name" value="SPRY_Ash2"/>
    <property type="match status" value="1"/>
</dbReference>
<feature type="region of interest" description="Disordered" evidence="4">
    <location>
        <begin position="85"/>
        <end position="104"/>
    </location>
</feature>
<dbReference type="SMART" id="SM00449">
    <property type="entry name" value="SPRY"/>
    <property type="match status" value="1"/>
</dbReference>
<reference evidence="6 7" key="1">
    <citation type="submission" date="2024-04" db="EMBL/GenBank/DDBJ databases">
        <title>Symmetric and asymmetric DNA N6-adenine methylation regulates different biological responses in Mucorales.</title>
        <authorList>
            <consortium name="Lawrence Berkeley National Laboratory"/>
            <person name="Lax C."/>
            <person name="Mondo S.J."/>
            <person name="Osorio-Concepcion M."/>
            <person name="Muszewska A."/>
            <person name="Corrochano-Luque M."/>
            <person name="Gutierrez G."/>
            <person name="Riley R."/>
            <person name="Lipzen A."/>
            <person name="Guo J."/>
            <person name="Hundley H."/>
            <person name="Amirebrahimi M."/>
            <person name="Ng V."/>
            <person name="Lorenzo-Gutierrez D."/>
            <person name="Binder U."/>
            <person name="Yang J."/>
            <person name="Song Y."/>
            <person name="Canovas D."/>
            <person name="Navarro E."/>
            <person name="Freitag M."/>
            <person name="Gabaldon T."/>
            <person name="Grigoriev I.V."/>
            <person name="Corrochano L.M."/>
            <person name="Nicolas F.E."/>
            <person name="Garre V."/>
        </authorList>
    </citation>
    <scope>NUCLEOTIDE SEQUENCE [LARGE SCALE GENOMIC DNA]</scope>
    <source>
        <strain evidence="6 7">L51</strain>
    </source>
</reference>
<evidence type="ECO:0000259" key="5">
    <source>
        <dbReference type="PROSITE" id="PS50188"/>
    </source>
</evidence>
<organism evidence="6 7">
    <name type="scientific">Phycomyces blakesleeanus</name>
    <dbReference type="NCBI Taxonomy" id="4837"/>
    <lineage>
        <taxon>Eukaryota</taxon>
        <taxon>Fungi</taxon>
        <taxon>Fungi incertae sedis</taxon>
        <taxon>Mucoromycota</taxon>
        <taxon>Mucoromycotina</taxon>
        <taxon>Mucoromycetes</taxon>
        <taxon>Mucorales</taxon>
        <taxon>Phycomycetaceae</taxon>
        <taxon>Phycomyces</taxon>
    </lineage>
</organism>
<dbReference type="InterPro" id="IPR043136">
    <property type="entry name" value="B30.2/SPRY_sf"/>
</dbReference>
<evidence type="ECO:0000256" key="2">
    <source>
        <dbReference type="ARBA" id="ARBA00023242"/>
    </source>
</evidence>
<feature type="compositionally biased region" description="Low complexity" evidence="4">
    <location>
        <begin position="163"/>
        <end position="175"/>
    </location>
</feature>
<dbReference type="InterPro" id="IPR001870">
    <property type="entry name" value="B30.2/SPRY"/>
</dbReference>
<dbReference type="Pfam" id="PF00622">
    <property type="entry name" value="SPRY"/>
    <property type="match status" value="1"/>
</dbReference>
<evidence type="ECO:0000313" key="7">
    <source>
        <dbReference type="Proteomes" id="UP001448207"/>
    </source>
</evidence>
<dbReference type="InterPro" id="IPR013320">
    <property type="entry name" value="ConA-like_dom_sf"/>
</dbReference>
<dbReference type="PANTHER" id="PTHR10598:SF0">
    <property type="entry name" value="SET1_ASH2 HISTONE METHYLTRANSFERASE COMPLEX SUBUNIT ASH2"/>
    <property type="match status" value="1"/>
</dbReference>
<accession>A0ABR3AWN3</accession>